<reference evidence="1" key="1">
    <citation type="journal article" date="2015" name="Nature">
        <title>Complex archaea that bridge the gap between prokaryotes and eukaryotes.</title>
        <authorList>
            <person name="Spang A."/>
            <person name="Saw J.H."/>
            <person name="Jorgensen S.L."/>
            <person name="Zaremba-Niedzwiedzka K."/>
            <person name="Martijn J."/>
            <person name="Lind A.E."/>
            <person name="van Eijk R."/>
            <person name="Schleper C."/>
            <person name="Guy L."/>
            <person name="Ettema T.J."/>
        </authorList>
    </citation>
    <scope>NUCLEOTIDE SEQUENCE</scope>
</reference>
<comment type="caution">
    <text evidence="1">The sequence shown here is derived from an EMBL/GenBank/DDBJ whole genome shotgun (WGS) entry which is preliminary data.</text>
</comment>
<evidence type="ECO:0000313" key="1">
    <source>
        <dbReference type="EMBL" id="KKN56804.1"/>
    </source>
</evidence>
<dbReference type="EMBL" id="LAZR01000831">
    <property type="protein sequence ID" value="KKN56804.1"/>
    <property type="molecule type" value="Genomic_DNA"/>
</dbReference>
<name>A0A0F9RQ52_9ZZZZ</name>
<protein>
    <submittedName>
        <fullName evidence="1">Uncharacterized protein</fullName>
    </submittedName>
</protein>
<organism evidence="1">
    <name type="scientific">marine sediment metagenome</name>
    <dbReference type="NCBI Taxonomy" id="412755"/>
    <lineage>
        <taxon>unclassified sequences</taxon>
        <taxon>metagenomes</taxon>
        <taxon>ecological metagenomes</taxon>
    </lineage>
</organism>
<accession>A0A0F9RQ52</accession>
<gene>
    <name evidence="1" type="ORF">LCGC14_0568900</name>
</gene>
<sequence>MSQLDLRNPGGTLSYAYSGARRRTRTIYIENVRPEDIVWGANRMPPRFAAHPLDPPCRARSFDADQHGDSGGSAVVITYTTPEIRNANTENPEPEPMTAHQLLHQVGVREEIVEIPYATLTEVIDKDPVSGLQVKGLKWGWTLNRIIEPRPVYRVKWKLTSPSAATFREIFDQYNYIHQLPDGGNPQGLYRFLFADASAISTTEYEVAANWELDTGTRFLTALPGSYPPFTNDNPRLPGDLPYRPNSVPAVGFTRDPYMTLDIEAPKNNTEPLQPKLPIMLQKAKYVVEPSLLQSWQNLPQFPGF</sequence>
<proteinExistence type="predicted"/>
<dbReference type="AlphaFoldDB" id="A0A0F9RQ52"/>